<dbReference type="NCBIfam" id="NF002537">
    <property type="entry name" value="PRK02090.1"/>
    <property type="match status" value="1"/>
</dbReference>
<dbReference type="InterPro" id="IPR011798">
    <property type="entry name" value="APS_reductase"/>
</dbReference>
<dbReference type="EC" id="1.8.4.10" evidence="9 14"/>
<keyword evidence="6 14" id="KW-0411">Iron-sulfur</keyword>
<evidence type="ECO:0000259" key="15">
    <source>
        <dbReference type="Pfam" id="PF01507"/>
    </source>
</evidence>
<comment type="function">
    <text evidence="7 14">Catalyzes the formation of sulfite from adenosine 5'-phosphosulfate (APS) using thioredoxin as an electron donor.</text>
</comment>
<keyword evidence="2 14" id="KW-0963">Cytoplasm</keyword>
<evidence type="ECO:0000256" key="14">
    <source>
        <dbReference type="HAMAP-Rule" id="MF_00063"/>
    </source>
</evidence>
<dbReference type="Pfam" id="PF01507">
    <property type="entry name" value="PAPS_reduct"/>
    <property type="match status" value="1"/>
</dbReference>
<feature type="binding site" evidence="14">
    <location>
        <position position="116"/>
    </location>
    <ligand>
        <name>[4Fe-4S] cluster</name>
        <dbReference type="ChEBI" id="CHEBI:49883"/>
    </ligand>
</feature>
<dbReference type="HAMAP" id="MF_00063">
    <property type="entry name" value="CysH"/>
    <property type="match status" value="1"/>
</dbReference>
<evidence type="ECO:0000256" key="4">
    <source>
        <dbReference type="ARBA" id="ARBA00023002"/>
    </source>
</evidence>
<dbReference type="InterPro" id="IPR014729">
    <property type="entry name" value="Rossmann-like_a/b/a_fold"/>
</dbReference>
<feature type="binding site" evidence="14">
    <location>
        <position position="198"/>
    </location>
    <ligand>
        <name>[4Fe-4S] cluster</name>
        <dbReference type="ChEBI" id="CHEBI:49883"/>
    </ligand>
</feature>
<comment type="pathway">
    <text evidence="8 14">Sulfur metabolism; hydrogen sulfide biosynthesis; sulfite from sulfate.</text>
</comment>
<comment type="caution">
    <text evidence="16">The sequence shown here is derived from an EMBL/GenBank/DDBJ whole genome shotgun (WGS) entry which is preliminary data.</text>
</comment>
<evidence type="ECO:0000256" key="6">
    <source>
        <dbReference type="ARBA" id="ARBA00023014"/>
    </source>
</evidence>
<accession>A0ABS9KVK1</accession>
<dbReference type="Proteomes" id="UP001165367">
    <property type="component" value="Unassembled WGS sequence"/>
</dbReference>
<dbReference type="SUPFAM" id="SSF52402">
    <property type="entry name" value="Adenine nucleotide alpha hydrolases-like"/>
    <property type="match status" value="1"/>
</dbReference>
<dbReference type="Gene3D" id="3.40.50.620">
    <property type="entry name" value="HUPs"/>
    <property type="match status" value="1"/>
</dbReference>
<evidence type="ECO:0000256" key="12">
    <source>
        <dbReference type="ARBA" id="ARBA00032041"/>
    </source>
</evidence>
<dbReference type="PIRSF" id="PIRSF000857">
    <property type="entry name" value="PAPS_reductase"/>
    <property type="match status" value="1"/>
</dbReference>
<evidence type="ECO:0000256" key="2">
    <source>
        <dbReference type="ARBA" id="ARBA00022490"/>
    </source>
</evidence>
<dbReference type="EMBL" id="JAKLTR010000013">
    <property type="protein sequence ID" value="MCG2616343.1"/>
    <property type="molecule type" value="Genomic_DNA"/>
</dbReference>
<dbReference type="PANTHER" id="PTHR46482">
    <property type="entry name" value="5'-ADENYLYLSULFATE REDUCTASE 3, CHLOROPLASTIC"/>
    <property type="match status" value="1"/>
</dbReference>
<evidence type="ECO:0000313" key="16">
    <source>
        <dbReference type="EMBL" id="MCG2616343.1"/>
    </source>
</evidence>
<name>A0ABS9KVK1_9BACT</name>
<feature type="binding site" evidence="14">
    <location>
        <position position="201"/>
    </location>
    <ligand>
        <name>[4Fe-4S] cluster</name>
        <dbReference type="ChEBI" id="CHEBI:49883"/>
    </ligand>
</feature>
<dbReference type="CDD" id="cd23945">
    <property type="entry name" value="PAPS_reductase"/>
    <property type="match status" value="1"/>
</dbReference>
<gene>
    <name evidence="14" type="primary">cysH</name>
    <name evidence="16" type="ORF">LZZ85_18735</name>
</gene>
<feature type="binding site" evidence="14">
    <location>
        <position position="115"/>
    </location>
    <ligand>
        <name>[4Fe-4S] cluster</name>
        <dbReference type="ChEBI" id="CHEBI:49883"/>
    </ligand>
</feature>
<evidence type="ECO:0000256" key="8">
    <source>
        <dbReference type="ARBA" id="ARBA00024327"/>
    </source>
</evidence>
<feature type="domain" description="Phosphoadenosine phosphosulphate reductase" evidence="15">
    <location>
        <begin position="30"/>
        <end position="204"/>
    </location>
</feature>
<proteinExistence type="inferred from homology"/>
<dbReference type="NCBIfam" id="TIGR00434">
    <property type="entry name" value="cysH"/>
    <property type="match status" value="1"/>
</dbReference>
<keyword evidence="5 14" id="KW-0408">Iron</keyword>
<evidence type="ECO:0000256" key="5">
    <source>
        <dbReference type="ARBA" id="ARBA00023004"/>
    </source>
</evidence>
<evidence type="ECO:0000256" key="13">
    <source>
        <dbReference type="ARBA" id="ARBA00048441"/>
    </source>
</evidence>
<evidence type="ECO:0000256" key="7">
    <source>
        <dbReference type="ARBA" id="ARBA00024298"/>
    </source>
</evidence>
<sequence>MLTNEQIQQLEELSLPEGIAHIAAMFPGKVVFSTSLGQEDQVLTDVIFRNKLDVKIFTIDTGRLFNETYELLDRIEARYRNKVSIFFPEAADVETFVQTKGINSFYESVDNRKECCHVRKVKPLNRALAGARVWITGLRAEQSGNRQQMPMIEWMEDRQLYKFNPLIRWSFEEMMDYIREHNVPYSPLHDKGFVSIGCAPCTRAIEPGEDARAGRWWWETSHKECGLHSTIANVINKQVEAK</sequence>
<comment type="similarity">
    <text evidence="1 14">Belongs to the PAPS reductase family. CysH subfamily.</text>
</comment>
<protein>
    <recommendedName>
        <fullName evidence="10 14">Adenosine 5'-phosphosulfate reductase</fullName>
        <shortName evidence="14">APS reductase</shortName>
        <ecNumber evidence="9 14">1.8.4.10</ecNumber>
    </recommendedName>
    <alternativeName>
        <fullName evidence="12 14">5'-adenylylsulfate reductase</fullName>
    </alternativeName>
    <alternativeName>
        <fullName evidence="11 14">Thioredoxin-dependent 5'-adenylylsulfate reductase</fullName>
    </alternativeName>
</protein>
<dbReference type="InterPro" id="IPR004511">
    <property type="entry name" value="PAPS/APS_Rdtase"/>
</dbReference>
<dbReference type="GO" id="GO:0004604">
    <property type="term" value="F:phosphoadenylyl-sulfate reductase (thioredoxin) activity"/>
    <property type="evidence" value="ECO:0007669"/>
    <property type="project" value="UniProtKB-EC"/>
</dbReference>
<comment type="cofactor">
    <cofactor evidence="14">
        <name>[4Fe-4S] cluster</name>
        <dbReference type="ChEBI" id="CHEBI:49883"/>
    </cofactor>
    <text evidence="14">Binds 1 [4Fe-4S] cluster per subunit.</text>
</comment>
<dbReference type="RefSeq" id="WP_237874881.1">
    <property type="nucleotide sequence ID" value="NZ_JAKLTR010000013.1"/>
</dbReference>
<evidence type="ECO:0000256" key="1">
    <source>
        <dbReference type="ARBA" id="ARBA00009732"/>
    </source>
</evidence>
<comment type="subcellular location">
    <subcellularLocation>
        <location evidence="14">Cytoplasm</location>
    </subcellularLocation>
</comment>
<evidence type="ECO:0000256" key="11">
    <source>
        <dbReference type="ARBA" id="ARBA00030894"/>
    </source>
</evidence>
<comment type="catalytic activity">
    <reaction evidence="13 14">
        <text>[thioredoxin]-disulfide + sulfite + AMP + 2 H(+) = adenosine 5'-phosphosulfate + [thioredoxin]-dithiol</text>
        <dbReference type="Rhea" id="RHEA:21976"/>
        <dbReference type="Rhea" id="RHEA-COMP:10698"/>
        <dbReference type="Rhea" id="RHEA-COMP:10700"/>
        <dbReference type="ChEBI" id="CHEBI:15378"/>
        <dbReference type="ChEBI" id="CHEBI:17359"/>
        <dbReference type="ChEBI" id="CHEBI:29950"/>
        <dbReference type="ChEBI" id="CHEBI:50058"/>
        <dbReference type="ChEBI" id="CHEBI:58243"/>
        <dbReference type="ChEBI" id="CHEBI:456215"/>
        <dbReference type="EC" id="1.8.4.10"/>
    </reaction>
</comment>
<dbReference type="NCBIfam" id="TIGR02055">
    <property type="entry name" value="APS_reductase"/>
    <property type="match status" value="1"/>
</dbReference>
<organism evidence="16 17">
    <name type="scientific">Terrimonas ginsenosidimutans</name>
    <dbReference type="NCBI Taxonomy" id="2908004"/>
    <lineage>
        <taxon>Bacteria</taxon>
        <taxon>Pseudomonadati</taxon>
        <taxon>Bacteroidota</taxon>
        <taxon>Chitinophagia</taxon>
        <taxon>Chitinophagales</taxon>
        <taxon>Chitinophagaceae</taxon>
        <taxon>Terrimonas</taxon>
    </lineage>
</organism>
<evidence type="ECO:0000256" key="10">
    <source>
        <dbReference type="ARBA" id="ARBA00029514"/>
    </source>
</evidence>
<evidence type="ECO:0000313" key="17">
    <source>
        <dbReference type="Proteomes" id="UP001165367"/>
    </source>
</evidence>
<dbReference type="PANTHER" id="PTHR46482:SF9">
    <property type="entry name" value="5'-ADENYLYLSULFATE REDUCTASE 1, CHLOROPLASTIC"/>
    <property type="match status" value="1"/>
</dbReference>
<evidence type="ECO:0000256" key="9">
    <source>
        <dbReference type="ARBA" id="ARBA00024386"/>
    </source>
</evidence>
<feature type="active site" description="Nucleophile; cysteine thiosulfonate intermediate" evidence="14">
    <location>
        <position position="225"/>
    </location>
</feature>
<evidence type="ECO:0000256" key="3">
    <source>
        <dbReference type="ARBA" id="ARBA00022723"/>
    </source>
</evidence>
<reference evidence="16" key="1">
    <citation type="submission" date="2022-01" db="EMBL/GenBank/DDBJ databases">
        <authorList>
            <person name="Jo J.-H."/>
            <person name="Im W.-T."/>
        </authorList>
    </citation>
    <scope>NUCLEOTIDE SEQUENCE</scope>
    <source>
        <strain evidence="16">NA20</strain>
    </source>
</reference>
<keyword evidence="17" id="KW-1185">Reference proteome</keyword>
<keyword evidence="4 14" id="KW-0560">Oxidoreductase</keyword>
<dbReference type="InterPro" id="IPR002500">
    <property type="entry name" value="PAPS_reduct_dom"/>
</dbReference>
<keyword evidence="3 14" id="KW-0479">Metal-binding</keyword>